<dbReference type="SUPFAM" id="SSF55424">
    <property type="entry name" value="FAD/NAD-linked reductases, dimerisation (C-terminal) domain"/>
    <property type="match status" value="1"/>
</dbReference>
<dbReference type="GO" id="GO:0005737">
    <property type="term" value="C:cytoplasm"/>
    <property type="evidence" value="ECO:0007669"/>
    <property type="project" value="TreeGrafter"/>
</dbReference>
<dbReference type="EMBL" id="QVLS01000018">
    <property type="protein sequence ID" value="RFP76080.1"/>
    <property type="molecule type" value="Genomic_DNA"/>
</dbReference>
<name>A0A372EDY5_9BURK</name>
<evidence type="ECO:0000259" key="5">
    <source>
        <dbReference type="Pfam" id="PF07992"/>
    </source>
</evidence>
<dbReference type="Gene3D" id="3.30.390.30">
    <property type="match status" value="1"/>
</dbReference>
<feature type="domain" description="FAD/NAD(P)-binding" evidence="5">
    <location>
        <begin position="10"/>
        <end position="304"/>
    </location>
</feature>
<dbReference type="AlphaFoldDB" id="A0A372EDY5"/>
<dbReference type="Pfam" id="PF07992">
    <property type="entry name" value="Pyr_redox_2"/>
    <property type="match status" value="1"/>
</dbReference>
<dbReference type="Pfam" id="PF14759">
    <property type="entry name" value="Reductase_C"/>
    <property type="match status" value="1"/>
</dbReference>
<keyword evidence="2" id="KW-0285">Flavoprotein</keyword>
<dbReference type="InterPro" id="IPR023753">
    <property type="entry name" value="FAD/NAD-binding_dom"/>
</dbReference>
<dbReference type="PANTHER" id="PTHR43557:SF2">
    <property type="entry name" value="RIESKE DOMAIN-CONTAINING PROTEIN-RELATED"/>
    <property type="match status" value="1"/>
</dbReference>
<dbReference type="SUPFAM" id="SSF51905">
    <property type="entry name" value="FAD/NAD(P)-binding domain"/>
    <property type="match status" value="2"/>
</dbReference>
<comment type="cofactor">
    <cofactor evidence="1">
        <name>FAD</name>
        <dbReference type="ChEBI" id="CHEBI:57692"/>
    </cofactor>
</comment>
<protein>
    <submittedName>
        <fullName evidence="7">Pyridine nucleotide-disulfide oxidoreductase</fullName>
    </submittedName>
</protein>
<sequence length="417" mass="43662">MTRSTTTRPLVIVGASYAGLQLASSARELGFEEDILIVGDEPHPPYQRPPLSKGLLTGKATVDQLWLRAPEFYAQKRIGLCLGRRVAALDLAARRLTLDDGSVLEHGWLALTTGARARALPLPGAELDGVLPLRTLDDALRVAEAAASARSVCVIGGGFIGLEVAAALRARGAEVCVVETQPRLLARSLPERMAAFVEDAHRQRGVRVLTGRGVRGLLGANGRVAAVELADGQRIDCDLVVLGIGVWPNSELARDAGLTVDNGIVTDPLGRTSAEGVLAAGDVAAVAPSPGAPRVRHESIQAATDGARAAASLLVGQPRPNTAVPWFWSDQFDLKFQMAGVARADDEAVLRGEPASGRFSVFYLRDGAVAAAHSVNRPGEHLLSRQLIAAGARLSPQVLADPDSDLKAAMAAQSAAA</sequence>
<dbReference type="InterPro" id="IPR016156">
    <property type="entry name" value="FAD/NAD-linked_Rdtase_dimer_sf"/>
</dbReference>
<dbReference type="GO" id="GO:0016651">
    <property type="term" value="F:oxidoreductase activity, acting on NAD(P)H"/>
    <property type="evidence" value="ECO:0007669"/>
    <property type="project" value="TreeGrafter"/>
</dbReference>
<dbReference type="PRINTS" id="PR00368">
    <property type="entry name" value="FADPNR"/>
</dbReference>
<evidence type="ECO:0000256" key="3">
    <source>
        <dbReference type="ARBA" id="ARBA00022827"/>
    </source>
</evidence>
<evidence type="ECO:0000259" key="6">
    <source>
        <dbReference type="Pfam" id="PF14759"/>
    </source>
</evidence>
<dbReference type="Gene3D" id="3.50.50.60">
    <property type="entry name" value="FAD/NAD(P)-binding domain"/>
    <property type="match status" value="2"/>
</dbReference>
<accession>A0A372EDY5</accession>
<proteinExistence type="predicted"/>
<feature type="domain" description="Reductase C-terminal" evidence="6">
    <location>
        <begin position="326"/>
        <end position="409"/>
    </location>
</feature>
<gene>
    <name evidence="7" type="ORF">DY262_20765</name>
</gene>
<dbReference type="InterPro" id="IPR028202">
    <property type="entry name" value="Reductase_C"/>
</dbReference>
<dbReference type="RefSeq" id="WP_116960969.1">
    <property type="nucleotide sequence ID" value="NZ_QVLS01000018.1"/>
</dbReference>
<dbReference type="PANTHER" id="PTHR43557">
    <property type="entry name" value="APOPTOSIS-INDUCING FACTOR 1"/>
    <property type="match status" value="1"/>
</dbReference>
<evidence type="ECO:0000313" key="7">
    <source>
        <dbReference type="EMBL" id="RFP76080.1"/>
    </source>
</evidence>
<keyword evidence="8" id="KW-1185">Reference proteome</keyword>
<evidence type="ECO:0000256" key="1">
    <source>
        <dbReference type="ARBA" id="ARBA00001974"/>
    </source>
</evidence>
<evidence type="ECO:0000256" key="2">
    <source>
        <dbReference type="ARBA" id="ARBA00022630"/>
    </source>
</evidence>
<evidence type="ECO:0000256" key="4">
    <source>
        <dbReference type="ARBA" id="ARBA00023002"/>
    </source>
</evidence>
<keyword evidence="3" id="KW-0274">FAD</keyword>
<dbReference type="Proteomes" id="UP000261931">
    <property type="component" value="Unassembled WGS sequence"/>
</dbReference>
<dbReference type="InterPro" id="IPR036188">
    <property type="entry name" value="FAD/NAD-bd_sf"/>
</dbReference>
<reference evidence="7 8" key="1">
    <citation type="submission" date="2018-08" db="EMBL/GenBank/DDBJ databases">
        <title>Hydrogenophaga sp. LA-38 isolated from sludge.</title>
        <authorList>
            <person name="Im W.-T."/>
        </authorList>
    </citation>
    <scope>NUCLEOTIDE SEQUENCE [LARGE SCALE GENOMIC DNA]</scope>
    <source>
        <strain evidence="7 8">LA-38</strain>
    </source>
</reference>
<dbReference type="PRINTS" id="PR00411">
    <property type="entry name" value="PNDRDTASEI"/>
</dbReference>
<keyword evidence="4" id="KW-0560">Oxidoreductase</keyword>
<evidence type="ECO:0000313" key="8">
    <source>
        <dbReference type="Proteomes" id="UP000261931"/>
    </source>
</evidence>
<comment type="caution">
    <text evidence="7">The sequence shown here is derived from an EMBL/GenBank/DDBJ whole genome shotgun (WGS) entry which is preliminary data.</text>
</comment>
<dbReference type="InterPro" id="IPR050446">
    <property type="entry name" value="FAD-oxidoreductase/Apoptosis"/>
</dbReference>
<organism evidence="7 8">
    <name type="scientific">Hydrogenophaga borbori</name>
    <dbReference type="NCBI Taxonomy" id="2294117"/>
    <lineage>
        <taxon>Bacteria</taxon>
        <taxon>Pseudomonadati</taxon>
        <taxon>Pseudomonadota</taxon>
        <taxon>Betaproteobacteria</taxon>
        <taxon>Burkholderiales</taxon>
        <taxon>Comamonadaceae</taxon>
        <taxon>Hydrogenophaga</taxon>
    </lineage>
</organism>